<reference evidence="1 2" key="1">
    <citation type="submission" date="2016-12" db="EMBL/GenBank/DDBJ databases">
        <authorList>
            <person name="Song W.-J."/>
            <person name="Kurnit D.M."/>
        </authorList>
    </citation>
    <scope>NUCLEOTIDE SEQUENCE [LARGE SCALE GENOMIC DNA]</scope>
    <source>
        <strain evidence="1 2">STM7296</strain>
    </source>
</reference>
<gene>
    <name evidence="1" type="ORF">BN2475_710080</name>
</gene>
<protein>
    <submittedName>
        <fullName evidence="1">Uncharacterized protein</fullName>
    </submittedName>
</protein>
<organism evidence="1 2">
    <name type="scientific">Paraburkholderia ribeironis</name>
    <dbReference type="NCBI Taxonomy" id="1247936"/>
    <lineage>
        <taxon>Bacteria</taxon>
        <taxon>Pseudomonadati</taxon>
        <taxon>Pseudomonadota</taxon>
        <taxon>Betaproteobacteria</taxon>
        <taxon>Burkholderiales</taxon>
        <taxon>Burkholderiaceae</taxon>
        <taxon>Paraburkholderia</taxon>
    </lineage>
</organism>
<evidence type="ECO:0000313" key="2">
    <source>
        <dbReference type="Proteomes" id="UP000187012"/>
    </source>
</evidence>
<evidence type="ECO:0000313" key="1">
    <source>
        <dbReference type="EMBL" id="SIT47144.1"/>
    </source>
</evidence>
<dbReference type="Proteomes" id="UP000187012">
    <property type="component" value="Unassembled WGS sequence"/>
</dbReference>
<dbReference type="AlphaFoldDB" id="A0A1N7SIA6"/>
<proteinExistence type="predicted"/>
<name>A0A1N7SIA6_9BURK</name>
<sequence length="79" mass="8935">MRDDRSALMLKHKRCNLPATYASGIGLPAKTLTRPLAQHAVTSARRARHNACMLRVMRRAARRTCRRTGVSARHRRISA</sequence>
<dbReference type="EMBL" id="CYGX02000071">
    <property type="protein sequence ID" value="SIT47144.1"/>
    <property type="molecule type" value="Genomic_DNA"/>
</dbReference>
<keyword evidence="2" id="KW-1185">Reference proteome</keyword>
<accession>A0A1N7SIA6</accession>